<feature type="compositionally biased region" description="Polar residues" evidence="5">
    <location>
        <begin position="2179"/>
        <end position="2188"/>
    </location>
</feature>
<feature type="compositionally biased region" description="Polar residues" evidence="5">
    <location>
        <begin position="588"/>
        <end position="614"/>
    </location>
</feature>
<feature type="compositionally biased region" description="Basic and acidic residues" evidence="5">
    <location>
        <begin position="898"/>
        <end position="914"/>
    </location>
</feature>
<dbReference type="PANTHER" id="PTHR47272">
    <property type="entry name" value="DDE_TNP_1_7 DOMAIN-CONTAINING PROTEIN"/>
    <property type="match status" value="1"/>
</dbReference>
<feature type="region of interest" description="Disordered" evidence="5">
    <location>
        <begin position="719"/>
        <end position="745"/>
    </location>
</feature>
<proteinExistence type="predicted"/>
<feature type="compositionally biased region" description="Low complexity" evidence="5">
    <location>
        <begin position="1787"/>
        <end position="1801"/>
    </location>
</feature>
<feature type="compositionally biased region" description="Basic and acidic residues" evidence="5">
    <location>
        <begin position="31"/>
        <end position="40"/>
    </location>
</feature>
<dbReference type="FunFam" id="3.30.160.60:FF:002343">
    <property type="entry name" value="Zinc finger protein 33A"/>
    <property type="match status" value="2"/>
</dbReference>
<dbReference type="InterPro" id="IPR013087">
    <property type="entry name" value="Znf_C2H2_type"/>
</dbReference>
<evidence type="ECO:0000256" key="2">
    <source>
        <dbReference type="ARBA" id="ARBA00022771"/>
    </source>
</evidence>
<feature type="region of interest" description="Disordered" evidence="5">
    <location>
        <begin position="1"/>
        <end position="137"/>
    </location>
</feature>
<evidence type="ECO:0000313" key="7">
    <source>
        <dbReference type="EMBL" id="KAF0045266.1"/>
    </source>
</evidence>
<feature type="compositionally biased region" description="Basic residues" evidence="5">
    <location>
        <begin position="798"/>
        <end position="808"/>
    </location>
</feature>
<dbReference type="InterPro" id="IPR029526">
    <property type="entry name" value="PGBD"/>
</dbReference>
<dbReference type="InterPro" id="IPR036236">
    <property type="entry name" value="Znf_C2H2_sf"/>
</dbReference>
<feature type="domain" description="C2H2-type" evidence="6">
    <location>
        <begin position="198"/>
        <end position="225"/>
    </location>
</feature>
<feature type="compositionally biased region" description="Acidic residues" evidence="5">
    <location>
        <begin position="665"/>
        <end position="675"/>
    </location>
</feature>
<dbReference type="SUPFAM" id="SSF57667">
    <property type="entry name" value="beta-beta-alpha zinc fingers"/>
    <property type="match status" value="2"/>
</dbReference>
<feature type="compositionally biased region" description="Basic residues" evidence="5">
    <location>
        <begin position="1378"/>
        <end position="1394"/>
    </location>
</feature>
<feature type="compositionally biased region" description="Basic and acidic residues" evidence="5">
    <location>
        <begin position="785"/>
        <end position="797"/>
    </location>
</feature>
<gene>
    <name evidence="7" type="ORF">F2P81_001795</name>
</gene>
<keyword evidence="1" id="KW-0479">Metal-binding</keyword>
<feature type="compositionally biased region" description="Polar residues" evidence="5">
    <location>
        <begin position="1208"/>
        <end position="1243"/>
    </location>
</feature>
<feature type="compositionally biased region" description="Basic and acidic residues" evidence="5">
    <location>
        <begin position="719"/>
        <end position="736"/>
    </location>
</feature>
<keyword evidence="2 4" id="KW-0863">Zinc-finger</keyword>
<dbReference type="PROSITE" id="PS50157">
    <property type="entry name" value="ZINC_FINGER_C2H2_2"/>
    <property type="match status" value="5"/>
</dbReference>
<evidence type="ECO:0000313" key="8">
    <source>
        <dbReference type="Proteomes" id="UP000438429"/>
    </source>
</evidence>
<accession>A0A6A4TCD3</accession>
<dbReference type="Pfam" id="PF13843">
    <property type="entry name" value="DDE_Tnp_1_7"/>
    <property type="match status" value="1"/>
</dbReference>
<evidence type="ECO:0000259" key="6">
    <source>
        <dbReference type="PROSITE" id="PS50157"/>
    </source>
</evidence>
<dbReference type="GO" id="GO:0008270">
    <property type="term" value="F:zinc ion binding"/>
    <property type="evidence" value="ECO:0007669"/>
    <property type="project" value="UniProtKB-KW"/>
</dbReference>
<evidence type="ECO:0000256" key="3">
    <source>
        <dbReference type="ARBA" id="ARBA00022833"/>
    </source>
</evidence>
<feature type="domain" description="C2H2-type" evidence="6">
    <location>
        <begin position="282"/>
        <end position="309"/>
    </location>
</feature>
<evidence type="ECO:0000256" key="5">
    <source>
        <dbReference type="SAM" id="MobiDB-lite"/>
    </source>
</evidence>
<dbReference type="Proteomes" id="UP000438429">
    <property type="component" value="Unassembled WGS sequence"/>
</dbReference>
<feature type="region of interest" description="Disordered" evidence="5">
    <location>
        <begin position="2179"/>
        <end position="2229"/>
    </location>
</feature>
<feature type="compositionally biased region" description="Basic and acidic residues" evidence="5">
    <location>
        <begin position="1244"/>
        <end position="1267"/>
    </location>
</feature>
<feature type="domain" description="C2H2-type" evidence="6">
    <location>
        <begin position="1086"/>
        <end position="1114"/>
    </location>
</feature>
<feature type="region of interest" description="Disordered" evidence="5">
    <location>
        <begin position="1898"/>
        <end position="1944"/>
    </location>
</feature>
<feature type="compositionally biased region" description="Basic and acidic residues" evidence="5">
    <location>
        <begin position="1193"/>
        <end position="1203"/>
    </location>
</feature>
<dbReference type="SMART" id="SM00355">
    <property type="entry name" value="ZnF_C2H2"/>
    <property type="match status" value="7"/>
</dbReference>
<feature type="domain" description="C2H2-type" evidence="6">
    <location>
        <begin position="226"/>
        <end position="253"/>
    </location>
</feature>
<feature type="region of interest" description="Disordered" evidence="5">
    <location>
        <begin position="1176"/>
        <end position="1416"/>
    </location>
</feature>
<feature type="region of interest" description="Disordered" evidence="5">
    <location>
        <begin position="1779"/>
        <end position="1807"/>
    </location>
</feature>
<feature type="region of interest" description="Disordered" evidence="5">
    <location>
        <begin position="785"/>
        <end position="966"/>
    </location>
</feature>
<evidence type="ECO:0000256" key="4">
    <source>
        <dbReference type="PROSITE-ProRule" id="PRU00042"/>
    </source>
</evidence>
<comment type="caution">
    <text evidence="7">The sequence shown here is derived from an EMBL/GenBank/DDBJ whole genome shotgun (WGS) entry which is preliminary data.</text>
</comment>
<feature type="region of interest" description="Disordered" evidence="5">
    <location>
        <begin position="985"/>
        <end position="1078"/>
    </location>
</feature>
<reference evidence="7 8" key="1">
    <citation type="submission" date="2019-06" db="EMBL/GenBank/DDBJ databases">
        <title>Draft genomes of female and male turbot (Scophthalmus maximus).</title>
        <authorList>
            <person name="Xu H."/>
            <person name="Xu X.-W."/>
            <person name="Shao C."/>
            <person name="Chen S."/>
        </authorList>
    </citation>
    <scope>NUCLEOTIDE SEQUENCE [LARGE SCALE GENOMIC DNA]</scope>
    <source>
        <strain evidence="7">Ysfricsl-2016a</strain>
        <tissue evidence="7">Blood</tissue>
    </source>
</reference>
<dbReference type="EMBL" id="VEVO01000002">
    <property type="protein sequence ID" value="KAF0045266.1"/>
    <property type="molecule type" value="Genomic_DNA"/>
</dbReference>
<feature type="compositionally biased region" description="Polar residues" evidence="5">
    <location>
        <begin position="874"/>
        <end position="885"/>
    </location>
</feature>
<dbReference type="Pfam" id="PF00096">
    <property type="entry name" value="zf-C2H2"/>
    <property type="match status" value="4"/>
</dbReference>
<sequence length="2280" mass="253421">MQSPTRANTGPDPVTTAPTETPLDTDTEAQPAHREPHEETIQPEAPVETDTVIASQQDEAGAQTPATVAVTLAVEEETAVQPPREPSEDPGGLEMDSALKPSAPAQSDRNTDPLRDGKKAKKQDKRDGRKYVPSKKAMIDPLKMDMSKQLAVPLTTSQLSLQCIECHIIFSDPKSKERHLKLSHRAEYEQCILRDALFACYVCDRHFTNSTELMVHQKAHIEKKPFKCPICGVAFNKSSELTLHKKIHFGQDGYACTDCGKPCKTLTLLKYHRRTHTGERPYVCKECGKRFSMSKAMHKHFLSHLPEGAEVEEGATTAKAQRKNKDGPPSVKYSCPICKANFKTTKTRIRHMKIKHNMLPAPASNARAAVQQVKQCTPIITPISICQPGLLQLEPNGPLQKVDSNIDTEQIRRLIESLGNVQKVNQVVILGQVPPHAPPLELQQISQMAEPVNISPPQIDFIGLNQSESKTVEYETLNNRCDSMEQTIILEPITPDGQLENPSFSEFGSHIATGESIELTLVQTKQTERPEGEVMHQILQQPEISVIQSDPVDQMVCQNELADIKQNLEQTVILELTPALIPTLELEQSQTVQQEENPSSSLVPTTELENTPDQTVIDERETSLSVPPLMPTVELELTPLKTEQQDLTSCHFVPSHTITQTPIESETDPKEDDDSQLQTVNLDQIHNVMDGVAPQETQEKAEQKPSEQEPCEKLLVDHNEGQEKSEVEDTSPKHEVPSQLETKQVPQISELPVNVMSAQELVKVRKRKTASAFFFQGYIQEQVRSIHKDDSQIEAKPAKRQRTKKSHLVVKFGPQSKEKKNKKQKKPSQQRQSPQDEETTACLSGKKAASQKKGRKGKKDRKMGHLVSTAEIKSPSSTQESQVQQIREHSRKNKMKKQKEDAREGVVQISEHKTVASPVFKKKKQTKILRNDQPKNAKGRKRKKNPAKEEDVNTKPSEALADTQGPLITQDSLLLLKGHKQPQLKVYKLDPSKASGQTQEASPHESPQDDKHTKSESTKNLSAESKKKGGRPKKNQKALSLLSSLQVSRQLPETLPTKPKTTRKRKASSKVETEGVITSSHSKRALECKDCGERFSELSSLQKHKATVHIVESPGLTYTNGNIFEGVSRLDLYQLPKQRDKVVGVMNAAADWDTEPEMVEMALEERERTVSFPALIPSPSLLVPPPEVETSPYEDKRRSKIDADDQSETFTEIRSPSGQLKNNDTPPNFTSDSASCTSTQTKNVDTRDPLASDEGKREKSNPKHPSSESDVQANTDEDIKEDLLLEVDLVTVGEQNERDDLTLPQESVPQNESEETGNSEVVSSGKLTPPRQVEEATMEKSHTSQTVSCSTHPVEIKEEEEELLVQRKKGGKGAVTKKASRGRRRGSGHLKRGLISKTTSGGDTVRGTESEKEQDECQIVYEEHPITSDSEIHVQIETGTKTSQPEINPEIEANKATAPVACLPLVPLEESPEERVVFELESVTTSVEEIMNEGELKGGAERDREVDQSPGIILEKFLTSRRIEPADTEPCQMTPRSNQRQGLDNITENEVQVSESQEIKVEENTADPLLVAPTCQNRKNASVQPQHQRDIRNVLVKEESSLMLTEAQAPQGSRHIRWNVEPVNNEDTATPSMQSGETSDCCITPEFNTNQCIFYPVKEEEREVLLGATQTSRQSLDHEVSGAAHQTELQCADSVSYEGSHAAQDHQEVSVRGLLSEPGVRDFTDGQAEADAEWPHPTDLWDFLLRSSDEEEQGGFELSDPQLESEAEVMAYFYKNKTNGARQPDKTSQNLSSSTSQLQTSGDENRTREPIDYFSKYFGWDAWVEIAYCTNKCSSMPKPITAREVAQFVGIHIAMGTLKFPSPRLYWEDLTKVPLIAEAMPLSRFLELTCMLKLASPAKDPADSSAQEARPNSDFGLLGKTLPSSVSDGQSLRDKTNDLNSSKTQTDPLWKVQPILCHFKAGCQSLRREGDYAVDQYLLPLTGKLQNNKVSLHCTTLIEFGGLLLHVDFKLNLSDKEDAVEKMVSKGSMVFLCKQELSTPAMLERLLVAGVHGAGRVGGARGQIGDEFVSSDGKLMLRRSHCGFILSTAGNGQRDMASLIDNFEKAQMSARLNRDLRSLYPIPLTASAPTCWPQAVLWYLTDLALVNSWLLYRQDQRALSAPLTLMAFRLEVSKALIHSSGSDTQDSVPPQPPTEKAHTTNETPNPSLVEESPLPDAATRYDGSGHWPEQLGEGEGGRCRFADCQRTSRVLCLKCCVFLCISRNHNCFLNFHNQGSFGKE</sequence>
<name>A0A6A4TCD3_SCOMX</name>
<protein>
    <recommendedName>
        <fullName evidence="6">C2H2-type domain-containing protein</fullName>
    </recommendedName>
</protein>
<organism evidence="7 8">
    <name type="scientific">Scophthalmus maximus</name>
    <name type="common">Turbot</name>
    <name type="synonym">Psetta maxima</name>
    <dbReference type="NCBI Taxonomy" id="52904"/>
    <lineage>
        <taxon>Eukaryota</taxon>
        <taxon>Metazoa</taxon>
        <taxon>Chordata</taxon>
        <taxon>Craniata</taxon>
        <taxon>Vertebrata</taxon>
        <taxon>Euteleostomi</taxon>
        <taxon>Actinopterygii</taxon>
        <taxon>Neopterygii</taxon>
        <taxon>Teleostei</taxon>
        <taxon>Neoteleostei</taxon>
        <taxon>Acanthomorphata</taxon>
        <taxon>Carangaria</taxon>
        <taxon>Pleuronectiformes</taxon>
        <taxon>Pleuronectoidei</taxon>
        <taxon>Scophthalmidae</taxon>
        <taxon>Scophthalmus</taxon>
    </lineage>
</organism>
<feature type="compositionally biased region" description="Basic and acidic residues" evidence="5">
    <location>
        <begin position="1002"/>
        <end position="1017"/>
    </location>
</feature>
<feature type="domain" description="C2H2-type" evidence="6">
    <location>
        <begin position="254"/>
        <end position="281"/>
    </location>
</feature>
<feature type="compositionally biased region" description="Basic and acidic residues" evidence="5">
    <location>
        <begin position="1332"/>
        <end position="1342"/>
    </location>
</feature>
<dbReference type="PROSITE" id="PS00028">
    <property type="entry name" value="ZINC_FINGER_C2H2_1"/>
    <property type="match status" value="6"/>
</dbReference>
<keyword evidence="3" id="KW-0862">Zinc</keyword>
<dbReference type="PANTHER" id="PTHR47272:SF2">
    <property type="entry name" value="PIGGYBAC TRANSPOSABLE ELEMENT-DERIVED PROTEIN 3-LIKE"/>
    <property type="match status" value="1"/>
</dbReference>
<feature type="compositionally biased region" description="Basic residues" evidence="5">
    <location>
        <begin position="819"/>
        <end position="828"/>
    </location>
</feature>
<feature type="compositionally biased region" description="Basic residues" evidence="5">
    <location>
        <begin position="849"/>
        <end position="864"/>
    </location>
</feature>
<dbReference type="Gene3D" id="3.30.160.60">
    <property type="entry name" value="Classic Zinc Finger"/>
    <property type="match status" value="4"/>
</dbReference>
<feature type="region of interest" description="Disordered" evidence="5">
    <location>
        <begin position="648"/>
        <end position="676"/>
    </location>
</feature>
<evidence type="ECO:0000256" key="1">
    <source>
        <dbReference type="ARBA" id="ARBA00022723"/>
    </source>
</evidence>
<feature type="region of interest" description="Disordered" evidence="5">
    <location>
        <begin position="588"/>
        <end position="618"/>
    </location>
</feature>